<keyword evidence="4" id="KW-0645">Protease</keyword>
<dbReference type="GO" id="GO:0008236">
    <property type="term" value="F:serine-type peptidase activity"/>
    <property type="evidence" value="ECO:0007669"/>
    <property type="project" value="UniProtKB-KW"/>
</dbReference>
<protein>
    <submittedName>
        <fullName evidence="9">Agroclavine dehydrogenase</fullName>
    </submittedName>
</protein>
<gene>
    <name evidence="9" type="primary">easG_1</name>
    <name evidence="9" type="ORF">LSUE1_G005231</name>
</gene>
<accession>A0A8T9BXW1</accession>
<reference evidence="9 10" key="1">
    <citation type="submission" date="2018-05" db="EMBL/GenBank/DDBJ databases">
        <title>Genome sequencing and assembly of the regulated plant pathogen Lachnellula willkommii and related sister species for the development of diagnostic species identification markers.</title>
        <authorList>
            <person name="Giroux E."/>
            <person name="Bilodeau G."/>
        </authorList>
    </citation>
    <scope>NUCLEOTIDE SEQUENCE [LARGE SCALE GENOMIC DNA]</scope>
    <source>
        <strain evidence="9 10">CBS 268.59</strain>
    </source>
</reference>
<evidence type="ECO:0000259" key="8">
    <source>
        <dbReference type="Pfam" id="PF13460"/>
    </source>
</evidence>
<dbReference type="EMBL" id="QGMK01001372">
    <property type="protein sequence ID" value="TVY68925.1"/>
    <property type="molecule type" value="Genomic_DNA"/>
</dbReference>
<evidence type="ECO:0000256" key="5">
    <source>
        <dbReference type="ARBA" id="ARBA00022801"/>
    </source>
</evidence>
<proteinExistence type="inferred from homology"/>
<dbReference type="Proteomes" id="UP000469558">
    <property type="component" value="Unassembled WGS sequence"/>
</dbReference>
<dbReference type="NCBIfam" id="TIGR03649">
    <property type="entry name" value="ergot_EASG"/>
    <property type="match status" value="1"/>
</dbReference>
<feature type="non-terminal residue" evidence="9">
    <location>
        <position position="266"/>
    </location>
</feature>
<dbReference type="GO" id="GO:0009820">
    <property type="term" value="P:alkaloid metabolic process"/>
    <property type="evidence" value="ECO:0007669"/>
    <property type="project" value="UniProtKB-KW"/>
</dbReference>
<evidence type="ECO:0000256" key="3">
    <source>
        <dbReference type="ARBA" id="ARBA00022589"/>
    </source>
</evidence>
<dbReference type="InterPro" id="IPR019901">
    <property type="entry name" value="Ergot_alkaloid_biosynthesis"/>
</dbReference>
<dbReference type="InterPro" id="IPR023828">
    <property type="entry name" value="Peptidase_S8_Ser-AS"/>
</dbReference>
<dbReference type="Gene3D" id="3.40.50.720">
    <property type="entry name" value="NAD(P)-binding Rossmann-like Domain"/>
    <property type="match status" value="1"/>
</dbReference>
<comment type="caution">
    <text evidence="9">The sequence shown here is derived from an EMBL/GenBank/DDBJ whole genome shotgun (WGS) entry which is preliminary data.</text>
</comment>
<evidence type="ECO:0000313" key="10">
    <source>
        <dbReference type="Proteomes" id="UP000469558"/>
    </source>
</evidence>
<evidence type="ECO:0000256" key="2">
    <source>
        <dbReference type="ARBA" id="ARBA00005372"/>
    </source>
</evidence>
<dbReference type="PANTHER" id="PTHR43162">
    <property type="match status" value="1"/>
</dbReference>
<dbReference type="GO" id="GO:0006508">
    <property type="term" value="P:proteolysis"/>
    <property type="evidence" value="ECO:0007669"/>
    <property type="project" value="UniProtKB-KW"/>
</dbReference>
<dbReference type="InterPro" id="IPR051604">
    <property type="entry name" value="Ergot_Alk_Oxidoreductase"/>
</dbReference>
<dbReference type="Pfam" id="PF13460">
    <property type="entry name" value="NAD_binding_10"/>
    <property type="match status" value="1"/>
</dbReference>
<comment type="similarity">
    <text evidence="2">Belongs to the fgaFS/easG family.</text>
</comment>
<keyword evidence="3" id="KW-0017">Alkaloid metabolism</keyword>
<organism evidence="9 10">
    <name type="scientific">Lachnellula suecica</name>
    <dbReference type="NCBI Taxonomy" id="602035"/>
    <lineage>
        <taxon>Eukaryota</taxon>
        <taxon>Fungi</taxon>
        <taxon>Dikarya</taxon>
        <taxon>Ascomycota</taxon>
        <taxon>Pezizomycotina</taxon>
        <taxon>Leotiomycetes</taxon>
        <taxon>Helotiales</taxon>
        <taxon>Lachnaceae</taxon>
        <taxon>Lachnellula</taxon>
    </lineage>
</organism>
<evidence type="ECO:0000256" key="7">
    <source>
        <dbReference type="ARBA" id="ARBA00023002"/>
    </source>
</evidence>
<comment type="pathway">
    <text evidence="1">Alkaloid biosynthesis; ergot alkaloid biosynthesis.</text>
</comment>
<dbReference type="OrthoDB" id="9997102at2759"/>
<evidence type="ECO:0000256" key="4">
    <source>
        <dbReference type="ARBA" id="ARBA00022670"/>
    </source>
</evidence>
<evidence type="ECO:0000256" key="6">
    <source>
        <dbReference type="ARBA" id="ARBA00022825"/>
    </source>
</evidence>
<keyword evidence="5" id="KW-0378">Hydrolase</keyword>
<dbReference type="InterPro" id="IPR036291">
    <property type="entry name" value="NAD(P)-bd_dom_sf"/>
</dbReference>
<dbReference type="InterPro" id="IPR016040">
    <property type="entry name" value="NAD(P)-bd_dom"/>
</dbReference>
<dbReference type="GO" id="GO:0016491">
    <property type="term" value="F:oxidoreductase activity"/>
    <property type="evidence" value="ECO:0007669"/>
    <property type="project" value="UniProtKB-KW"/>
</dbReference>
<evidence type="ECO:0000256" key="1">
    <source>
        <dbReference type="ARBA" id="ARBA00005107"/>
    </source>
</evidence>
<dbReference type="PANTHER" id="PTHR43162:SF1">
    <property type="entry name" value="PRESTALK A DIFFERENTIATION PROTEIN A"/>
    <property type="match status" value="1"/>
</dbReference>
<keyword evidence="7" id="KW-0560">Oxidoreductase</keyword>
<dbReference type="SUPFAM" id="SSF51735">
    <property type="entry name" value="NAD(P)-binding Rossmann-fold domains"/>
    <property type="match status" value="1"/>
</dbReference>
<keyword evidence="10" id="KW-1185">Reference proteome</keyword>
<sequence>MSSPKGAILLLGGTGKVASRITPLLSSAGYTTLIASRSGTSPALPNTTGVKVDWDAPSSYPALFTSAQITAIFLVGPPVIDMYTPMKALIDMALQNGVRRFVLLSASLLDVGDGPAMGKVSKYISELGVEWAVLRPSWFMGIEFLRTPTRPHNPRRITDHHATGSGKVPFVAVADIAAVAFHALTDSEPHNTDHLILGPELFSYSEVAELMSEKLGREIKHVDISERELAEGMKGFGIPGDYADMLAQLDTAIREGKEERLNGTVK</sequence>
<dbReference type="Gene3D" id="3.90.25.10">
    <property type="entry name" value="UDP-galactose 4-epimerase, domain 1"/>
    <property type="match status" value="1"/>
</dbReference>
<evidence type="ECO:0000313" key="9">
    <source>
        <dbReference type="EMBL" id="TVY68925.1"/>
    </source>
</evidence>
<keyword evidence="6" id="KW-0720">Serine protease</keyword>
<dbReference type="AlphaFoldDB" id="A0A8T9BXW1"/>
<dbReference type="PROSITE" id="PS00138">
    <property type="entry name" value="SUBTILASE_SER"/>
    <property type="match status" value="1"/>
</dbReference>
<name>A0A8T9BXW1_9HELO</name>
<feature type="domain" description="NAD(P)-binding" evidence="8">
    <location>
        <begin position="12"/>
        <end position="186"/>
    </location>
</feature>